<gene>
    <name evidence="2" type="ORF">BCR44DRAFT_1067698</name>
</gene>
<accession>A0A1Y2HRJ0</accession>
<evidence type="ECO:0000313" key="3">
    <source>
        <dbReference type="Proteomes" id="UP000193411"/>
    </source>
</evidence>
<reference evidence="2 3" key="1">
    <citation type="submission" date="2016-07" db="EMBL/GenBank/DDBJ databases">
        <title>Pervasive Adenine N6-methylation of Active Genes in Fungi.</title>
        <authorList>
            <consortium name="DOE Joint Genome Institute"/>
            <person name="Mondo S.J."/>
            <person name="Dannebaum R.O."/>
            <person name="Kuo R.C."/>
            <person name="Labutti K."/>
            <person name="Haridas S."/>
            <person name="Kuo A."/>
            <person name="Salamov A."/>
            <person name="Ahrendt S.R."/>
            <person name="Lipzen A."/>
            <person name="Sullivan W."/>
            <person name="Andreopoulos W.B."/>
            <person name="Clum A."/>
            <person name="Lindquist E."/>
            <person name="Daum C."/>
            <person name="Ramamoorthy G.K."/>
            <person name="Gryganskyi A."/>
            <person name="Culley D."/>
            <person name="Magnuson J.K."/>
            <person name="James T.Y."/>
            <person name="O'Malley M.A."/>
            <person name="Stajich J.E."/>
            <person name="Spatafora J.W."/>
            <person name="Visel A."/>
            <person name="Grigoriev I.V."/>
        </authorList>
    </citation>
    <scope>NUCLEOTIDE SEQUENCE [LARGE SCALE GENOMIC DNA]</scope>
    <source>
        <strain evidence="2 3">PL171</strain>
    </source>
</reference>
<keyword evidence="3" id="KW-1185">Reference proteome</keyword>
<evidence type="ECO:0000313" key="2">
    <source>
        <dbReference type="EMBL" id="ORZ36564.1"/>
    </source>
</evidence>
<proteinExistence type="predicted"/>
<dbReference type="Proteomes" id="UP000193411">
    <property type="component" value="Unassembled WGS sequence"/>
</dbReference>
<sequence length="455" mass="48965">MQAMVSAGCTQFFNTDTFRPAVPGCGRVLYRVCADSMLGGLPLGKLQAHMLIPHLVESSAQQWAQRTSQPKAQLAAADAVTNGPSYGTRIPTPAGTPMYSEYEAHIVDYAKSHLNAVVPSVALDDKTLVHVQETVGTVLCCLGAVSLEQREGWKTTLATRLSSVLNDLSSDKDIQCKRIQGRKFALTDAQDSESLVLSLNSWTTPSMLEPLPFLSPASLHQPSPSNDSQSARQTYSPSVSTLIPMSAMNALQSPASAAAMTAAHPGHNIHSPPASASSTSAFVQAILYPISLPLPCGHVAFKYDTQWKGHENTQPRPCFESGEQLLLANSPILVIANGSPVYDFGPPSDAHWSSLMQAEQNPDRLAAFDTIREPAWQTLVGCHIQLFGRMFDVPNATCPVFAAHITESMEARISDMVESGQVASEQDMVDMALMWVKEEVACRLATCSILGLPST</sequence>
<organism evidence="2 3">
    <name type="scientific">Catenaria anguillulae PL171</name>
    <dbReference type="NCBI Taxonomy" id="765915"/>
    <lineage>
        <taxon>Eukaryota</taxon>
        <taxon>Fungi</taxon>
        <taxon>Fungi incertae sedis</taxon>
        <taxon>Blastocladiomycota</taxon>
        <taxon>Blastocladiomycetes</taxon>
        <taxon>Blastocladiales</taxon>
        <taxon>Catenariaceae</taxon>
        <taxon>Catenaria</taxon>
    </lineage>
</organism>
<evidence type="ECO:0000256" key="1">
    <source>
        <dbReference type="SAM" id="MobiDB-lite"/>
    </source>
</evidence>
<feature type="region of interest" description="Disordered" evidence="1">
    <location>
        <begin position="213"/>
        <end position="236"/>
    </location>
</feature>
<comment type="caution">
    <text evidence="2">The sequence shown here is derived from an EMBL/GenBank/DDBJ whole genome shotgun (WGS) entry which is preliminary data.</text>
</comment>
<dbReference type="AlphaFoldDB" id="A0A1Y2HRJ0"/>
<protein>
    <submittedName>
        <fullName evidence="2">Uncharacterized protein</fullName>
    </submittedName>
</protein>
<name>A0A1Y2HRJ0_9FUNG</name>
<dbReference type="EMBL" id="MCFL01000016">
    <property type="protein sequence ID" value="ORZ36564.1"/>
    <property type="molecule type" value="Genomic_DNA"/>
</dbReference>
<feature type="compositionally biased region" description="Polar residues" evidence="1">
    <location>
        <begin position="218"/>
        <end position="236"/>
    </location>
</feature>